<dbReference type="Gene3D" id="2.60.40.1730">
    <property type="entry name" value="tricorn interacting facor f3 domain"/>
    <property type="match status" value="1"/>
</dbReference>
<dbReference type="NCBIfam" id="TIGR02412">
    <property type="entry name" value="pepN_strep_liv"/>
    <property type="match status" value="1"/>
</dbReference>
<comment type="catalytic activity">
    <reaction evidence="1">
        <text>Release of an N-terminal amino acid, Xaa-|-Yaa- from a peptide, amide or arylamide. Xaa is preferably Ala, but may be most amino acids including Pro (slow action). When a terminal hydrophobic residue is followed by a prolyl residue, the two may be released as an intact Xaa-Pro dipeptide.</text>
        <dbReference type="EC" id="3.4.11.2"/>
    </reaction>
</comment>
<keyword evidence="9 18" id="KW-0378">Hydrolase</keyword>
<protein>
    <recommendedName>
        <fullName evidence="5">Aminopeptidase N</fullName>
        <ecNumber evidence="4">3.4.11.2</ecNumber>
    </recommendedName>
    <alternativeName>
        <fullName evidence="12">Alanine aminopeptidase</fullName>
    </alternativeName>
    <alternativeName>
        <fullName evidence="13">Lysyl aminopeptidase</fullName>
    </alternativeName>
</protein>
<dbReference type="InterPro" id="IPR027268">
    <property type="entry name" value="Peptidase_M4/M1_CTD_sf"/>
</dbReference>
<feature type="domain" description="Aminopeptidase N-like N-terminal" evidence="17">
    <location>
        <begin position="42"/>
        <end position="201"/>
    </location>
</feature>
<dbReference type="InterPro" id="IPR012778">
    <property type="entry name" value="Pept_M1_aminopeptidase"/>
</dbReference>
<evidence type="ECO:0000256" key="14">
    <source>
        <dbReference type="SAM" id="MobiDB-lite"/>
    </source>
</evidence>
<evidence type="ECO:0000256" key="12">
    <source>
        <dbReference type="ARBA" id="ARBA00029811"/>
    </source>
</evidence>
<dbReference type="InterPro" id="IPR014782">
    <property type="entry name" value="Peptidase_M1_dom"/>
</dbReference>
<dbReference type="PRINTS" id="PR00756">
    <property type="entry name" value="ALADIPTASE"/>
</dbReference>
<feature type="region of interest" description="Disordered" evidence="14">
    <location>
        <begin position="1"/>
        <end position="22"/>
    </location>
</feature>
<dbReference type="Pfam" id="PF17900">
    <property type="entry name" value="Peptidase_M1_N"/>
    <property type="match status" value="1"/>
</dbReference>
<feature type="domain" description="Peptidase M1 membrane alanine aminopeptidase" evidence="15">
    <location>
        <begin position="243"/>
        <end position="456"/>
    </location>
</feature>
<evidence type="ECO:0000256" key="11">
    <source>
        <dbReference type="ARBA" id="ARBA00023049"/>
    </source>
</evidence>
<evidence type="ECO:0000256" key="8">
    <source>
        <dbReference type="ARBA" id="ARBA00022723"/>
    </source>
</evidence>
<dbReference type="InterPro" id="IPR001930">
    <property type="entry name" value="Peptidase_M1"/>
</dbReference>
<evidence type="ECO:0000256" key="5">
    <source>
        <dbReference type="ARBA" id="ARBA00015611"/>
    </source>
</evidence>
<evidence type="ECO:0000256" key="1">
    <source>
        <dbReference type="ARBA" id="ARBA00000098"/>
    </source>
</evidence>
<comment type="cofactor">
    <cofactor evidence="2">
        <name>Zn(2+)</name>
        <dbReference type="ChEBI" id="CHEBI:29105"/>
    </cofactor>
</comment>
<evidence type="ECO:0000256" key="2">
    <source>
        <dbReference type="ARBA" id="ARBA00001947"/>
    </source>
</evidence>
<dbReference type="PANTHER" id="PTHR11533">
    <property type="entry name" value="PROTEASE M1 ZINC METALLOPROTEASE"/>
    <property type="match status" value="1"/>
</dbReference>
<evidence type="ECO:0000313" key="18">
    <source>
        <dbReference type="EMBL" id="MEQ7846158.1"/>
    </source>
</evidence>
<evidence type="ECO:0000256" key="6">
    <source>
        <dbReference type="ARBA" id="ARBA00022438"/>
    </source>
</evidence>
<accession>A0ABV1NUK9</accession>
<dbReference type="GO" id="GO:0016285">
    <property type="term" value="F:alanyl aminopeptidase activity"/>
    <property type="evidence" value="ECO:0007669"/>
    <property type="project" value="UniProtKB-EC"/>
</dbReference>
<dbReference type="Pfam" id="PF11838">
    <property type="entry name" value="ERAP1_C"/>
    <property type="match status" value="1"/>
</dbReference>
<proteinExistence type="inferred from homology"/>
<keyword evidence="11" id="KW-0482">Metalloprotease</keyword>
<dbReference type="SUPFAM" id="SSF63737">
    <property type="entry name" value="Leukotriene A4 hydrolase N-terminal domain"/>
    <property type="match status" value="1"/>
</dbReference>
<reference evidence="18 19" key="1">
    <citation type="submission" date="2024-02" db="EMBL/GenBank/DDBJ databases">
        <title>Full genome sequence of Nocardioides kribbensis.</title>
        <authorList>
            <person name="Poletto B.L."/>
            <person name="Silva G."/>
            <person name="Galante D."/>
            <person name="Campos K.R."/>
            <person name="Santos M.B.N."/>
            <person name="Sacchi C.T."/>
        </authorList>
    </citation>
    <scope>NUCLEOTIDE SEQUENCE [LARGE SCALE GENOMIC DNA]</scope>
    <source>
        <strain evidence="18 19">O4R</strain>
    </source>
</reference>
<dbReference type="InterPro" id="IPR024571">
    <property type="entry name" value="ERAP1-like_C_dom"/>
</dbReference>
<sequence length="845" mass="91142">MSSADTPTAPPSDPAASAEAAAPGGLKRAEAVARAALLDVESYDLRLDLASDTETFGSVTTVRFTSRGGTTFVDLKPASLRSVHLDGHPVDVDLLRRGRLPLETTEGPHELVVDAVMAFRNDGEGLHRSVDPADGRHYVYGMSFMDAAPSVFACFDQPDLKAPYTLHVTAPEDWVVIGNAPATNPEPGVWELEASQPLSTYFVTLVAGPYHLVRDQHDGIPLGLSARASLAADLDADAEELLTMTKQCFDEFHRLFGIRYPFGDYHQAFVPEFNAGAMENPGCVTFRDQLVFSSKVTRGQRIQRATTVAHEMAHQWFGNITTPLWWDDLWLNESFAEYMGNRVTADVTEYTDAWVYNSFSRRQWGLLADQRPSTHPVAGNGEEDATAALQNFDGISYAKGSSILKQLNATMGNEVFLAGAVDHFRSHFFGNATMHDLFASWERAGAGDLSDFTRGWLVTAGPDRIVLDRAAGALVRTPPPGSPADRSHTFRVATARATDPAGGTAGTGPWALTRVTTRGGRTAYEPEAGAAVVLDPYDDTWAVVEPDAETLAQLPALLPRTDDALLRAGVWNGVRSGYHHAAVAPAAVVDLVEAWLPTEDSDAAIAFTVPWLLRDVLPLTTDGDDAAARVHEAGLAGALAAPAGSTLQLAAFQAAAATAPADRLEHWIAGEGLPDGVEVDDELRWRLLVRLAALGATDRPALDRWLAQEPTTRTRVEHARAVASLPEAAAKEFAWERFTGAVPATNYELEAAGLGLWRPGQEHLTEPYVDRYLQALPTIAEVHQGWVLGQVVTAFFPLTSLRDETVAALHAAADAPGLDATVRRRVVDATDDLEHRLAVARAFGA</sequence>
<evidence type="ECO:0000259" key="16">
    <source>
        <dbReference type="Pfam" id="PF11838"/>
    </source>
</evidence>
<evidence type="ECO:0000256" key="3">
    <source>
        <dbReference type="ARBA" id="ARBA00010136"/>
    </source>
</evidence>
<evidence type="ECO:0000256" key="9">
    <source>
        <dbReference type="ARBA" id="ARBA00022801"/>
    </source>
</evidence>
<evidence type="ECO:0000256" key="10">
    <source>
        <dbReference type="ARBA" id="ARBA00022833"/>
    </source>
</evidence>
<dbReference type="Gene3D" id="1.10.390.10">
    <property type="entry name" value="Neutral Protease Domain 2"/>
    <property type="match status" value="1"/>
</dbReference>
<evidence type="ECO:0000256" key="13">
    <source>
        <dbReference type="ARBA" id="ARBA00031533"/>
    </source>
</evidence>
<organism evidence="18 19">
    <name type="scientific">Nocardioides kribbensis</name>
    <dbReference type="NCBI Taxonomy" id="305517"/>
    <lineage>
        <taxon>Bacteria</taxon>
        <taxon>Bacillati</taxon>
        <taxon>Actinomycetota</taxon>
        <taxon>Actinomycetes</taxon>
        <taxon>Propionibacteriales</taxon>
        <taxon>Nocardioidaceae</taxon>
        <taxon>Nocardioides</taxon>
    </lineage>
</organism>
<gene>
    <name evidence="18" type="primary">pepN</name>
    <name evidence="18" type="ORF">V6R90_02630</name>
</gene>
<comment type="similarity">
    <text evidence="3">Belongs to the peptidase M1 family.</text>
</comment>
<dbReference type="CDD" id="cd09602">
    <property type="entry name" value="M1_APN"/>
    <property type="match status" value="1"/>
</dbReference>
<keyword evidence="10" id="KW-0862">Zinc</keyword>
<evidence type="ECO:0000259" key="17">
    <source>
        <dbReference type="Pfam" id="PF17900"/>
    </source>
</evidence>
<dbReference type="EMBL" id="JBEGDP010000002">
    <property type="protein sequence ID" value="MEQ7846158.1"/>
    <property type="molecule type" value="Genomic_DNA"/>
</dbReference>
<dbReference type="Proteomes" id="UP001482520">
    <property type="component" value="Unassembled WGS sequence"/>
</dbReference>
<keyword evidence="8" id="KW-0479">Metal-binding</keyword>
<dbReference type="PANTHER" id="PTHR11533:SF174">
    <property type="entry name" value="PUROMYCIN-SENSITIVE AMINOPEPTIDASE-RELATED"/>
    <property type="match status" value="1"/>
</dbReference>
<evidence type="ECO:0000256" key="4">
    <source>
        <dbReference type="ARBA" id="ARBA00012564"/>
    </source>
</evidence>
<evidence type="ECO:0000259" key="15">
    <source>
        <dbReference type="Pfam" id="PF01433"/>
    </source>
</evidence>
<dbReference type="SUPFAM" id="SSF55486">
    <property type="entry name" value="Metalloproteases ('zincins'), catalytic domain"/>
    <property type="match status" value="1"/>
</dbReference>
<keyword evidence="7" id="KW-0645">Protease</keyword>
<evidence type="ECO:0000256" key="7">
    <source>
        <dbReference type="ARBA" id="ARBA00022670"/>
    </source>
</evidence>
<comment type="caution">
    <text evidence="18">The sequence shown here is derived from an EMBL/GenBank/DDBJ whole genome shotgun (WGS) entry which is preliminary data.</text>
</comment>
<dbReference type="InterPro" id="IPR050344">
    <property type="entry name" value="Peptidase_M1_aminopeptidases"/>
</dbReference>
<keyword evidence="19" id="KW-1185">Reference proteome</keyword>
<dbReference type="RefSeq" id="WP_349803710.1">
    <property type="nucleotide sequence ID" value="NZ_JBEGDP010000002.1"/>
</dbReference>
<dbReference type="Pfam" id="PF01433">
    <property type="entry name" value="Peptidase_M1"/>
    <property type="match status" value="1"/>
</dbReference>
<dbReference type="InterPro" id="IPR045357">
    <property type="entry name" value="Aminopeptidase_N-like_N"/>
</dbReference>
<keyword evidence="6 18" id="KW-0031">Aminopeptidase</keyword>
<dbReference type="InterPro" id="IPR042097">
    <property type="entry name" value="Aminopeptidase_N-like_N_sf"/>
</dbReference>
<evidence type="ECO:0000313" key="19">
    <source>
        <dbReference type="Proteomes" id="UP001482520"/>
    </source>
</evidence>
<name>A0ABV1NUK9_9ACTN</name>
<dbReference type="EC" id="3.4.11.2" evidence="4"/>
<feature type="domain" description="ERAP1-like C-terminal" evidence="16">
    <location>
        <begin position="540"/>
        <end position="832"/>
    </location>
</feature>